<evidence type="ECO:0000256" key="6">
    <source>
        <dbReference type="SAM" id="SignalP"/>
    </source>
</evidence>
<evidence type="ECO:0000256" key="5">
    <source>
        <dbReference type="PROSITE-ProRule" id="PRU00339"/>
    </source>
</evidence>
<dbReference type="InterPro" id="IPR019734">
    <property type="entry name" value="TPR_rpt"/>
</dbReference>
<dbReference type="InterPro" id="IPR029030">
    <property type="entry name" value="Caspase-like_dom_sf"/>
</dbReference>
<feature type="signal peptide" evidence="6">
    <location>
        <begin position="1"/>
        <end position="28"/>
    </location>
</feature>
<feature type="chain" id="PRO_5030640421" evidence="6">
    <location>
        <begin position="29"/>
        <end position="896"/>
    </location>
</feature>
<dbReference type="CDD" id="cd10917">
    <property type="entry name" value="CE4_NodB_like_6s_7s"/>
    <property type="match status" value="1"/>
</dbReference>
<feature type="repeat" description="TPR" evidence="5">
    <location>
        <begin position="782"/>
        <end position="815"/>
    </location>
</feature>
<keyword evidence="2 6" id="KW-0732">Signal</keyword>
<gene>
    <name evidence="8" type="primary">pgdA</name>
    <name evidence="8" type="ORF">GAK31_03385</name>
</gene>
<dbReference type="AlphaFoldDB" id="A0A7V8JKA7"/>
<organism evidence="8 9">
    <name type="scientific">Stenotrophomonas maltophilia</name>
    <name type="common">Pseudomonas maltophilia</name>
    <name type="synonym">Xanthomonas maltophilia</name>
    <dbReference type="NCBI Taxonomy" id="40324"/>
    <lineage>
        <taxon>Bacteria</taxon>
        <taxon>Pseudomonadati</taxon>
        <taxon>Pseudomonadota</taxon>
        <taxon>Gammaproteobacteria</taxon>
        <taxon>Lysobacterales</taxon>
        <taxon>Lysobacteraceae</taxon>
        <taxon>Stenotrophomonas</taxon>
        <taxon>Stenotrophomonas maltophilia group</taxon>
    </lineage>
</organism>
<protein>
    <submittedName>
        <fullName evidence="8">Peptidoglycan-N-acetylglucosamine deacetylase</fullName>
    </submittedName>
</protein>
<dbReference type="Pfam" id="PF01522">
    <property type="entry name" value="Polysacc_deac_1"/>
    <property type="match status" value="1"/>
</dbReference>
<dbReference type="PROSITE" id="PS50005">
    <property type="entry name" value="TPR"/>
    <property type="match status" value="3"/>
</dbReference>
<dbReference type="Proteomes" id="UP000487117">
    <property type="component" value="Unassembled WGS sequence"/>
</dbReference>
<evidence type="ECO:0000256" key="2">
    <source>
        <dbReference type="ARBA" id="ARBA00022729"/>
    </source>
</evidence>
<proteinExistence type="predicted"/>
<evidence type="ECO:0000313" key="9">
    <source>
        <dbReference type="Proteomes" id="UP000487117"/>
    </source>
</evidence>
<keyword evidence="3" id="KW-0378">Hydrolase</keyword>
<evidence type="ECO:0000313" key="8">
    <source>
        <dbReference type="EMBL" id="KAF1013236.1"/>
    </source>
</evidence>
<dbReference type="EMBL" id="WNDS01000005">
    <property type="protein sequence ID" value="KAF1013236.1"/>
    <property type="molecule type" value="Genomic_DNA"/>
</dbReference>
<dbReference type="SUPFAM" id="SSF88713">
    <property type="entry name" value="Glycoside hydrolase/deacetylase"/>
    <property type="match status" value="1"/>
</dbReference>
<dbReference type="Pfam" id="PF00656">
    <property type="entry name" value="Peptidase_C14"/>
    <property type="match status" value="1"/>
</dbReference>
<feature type="repeat" description="TPR" evidence="5">
    <location>
        <begin position="816"/>
        <end position="849"/>
    </location>
</feature>
<evidence type="ECO:0000256" key="4">
    <source>
        <dbReference type="ARBA" id="ARBA00023277"/>
    </source>
</evidence>
<keyword evidence="4" id="KW-0119">Carbohydrate metabolism</keyword>
<evidence type="ECO:0000256" key="3">
    <source>
        <dbReference type="ARBA" id="ARBA00022801"/>
    </source>
</evidence>
<dbReference type="Gene3D" id="3.40.50.1460">
    <property type="match status" value="1"/>
</dbReference>
<feature type="domain" description="NodB homology" evidence="7">
    <location>
        <begin position="253"/>
        <end position="443"/>
    </location>
</feature>
<dbReference type="PROSITE" id="PS51677">
    <property type="entry name" value="NODB"/>
    <property type="match status" value="1"/>
</dbReference>
<dbReference type="GO" id="GO:0004197">
    <property type="term" value="F:cysteine-type endopeptidase activity"/>
    <property type="evidence" value="ECO:0007669"/>
    <property type="project" value="InterPro"/>
</dbReference>
<reference evidence="9" key="1">
    <citation type="journal article" date="2020" name="MBio">
        <title>Horizontal gene transfer to a defensive symbiont with a reduced genome amongst a multipartite beetle microbiome.</title>
        <authorList>
            <person name="Waterworth S.C."/>
            <person name="Florez L.V."/>
            <person name="Rees E.R."/>
            <person name="Hertweck C."/>
            <person name="Kaltenpoth M."/>
            <person name="Kwan J.C."/>
        </authorList>
    </citation>
    <scope>NUCLEOTIDE SEQUENCE [LARGE SCALE GENOMIC DNA]</scope>
</reference>
<dbReference type="InterPro" id="IPR011990">
    <property type="entry name" value="TPR-like_helical_dom_sf"/>
</dbReference>
<dbReference type="PROSITE" id="PS00018">
    <property type="entry name" value="EF_HAND_1"/>
    <property type="match status" value="1"/>
</dbReference>
<dbReference type="Gene3D" id="3.20.20.370">
    <property type="entry name" value="Glycoside hydrolase/deacetylase"/>
    <property type="match status" value="1"/>
</dbReference>
<comment type="caution">
    <text evidence="8">The sequence shown here is derived from an EMBL/GenBank/DDBJ whole genome shotgun (WGS) entry which is preliminary data.</text>
</comment>
<dbReference type="InterPro" id="IPR002509">
    <property type="entry name" value="NODB_dom"/>
</dbReference>
<dbReference type="Pfam" id="PF13432">
    <property type="entry name" value="TPR_16"/>
    <property type="match status" value="1"/>
</dbReference>
<dbReference type="Pfam" id="PF13181">
    <property type="entry name" value="TPR_8"/>
    <property type="match status" value="1"/>
</dbReference>
<dbReference type="GO" id="GO:0005975">
    <property type="term" value="P:carbohydrate metabolic process"/>
    <property type="evidence" value="ECO:0007669"/>
    <property type="project" value="InterPro"/>
</dbReference>
<accession>A0A7V8JKA7</accession>
<dbReference type="PANTHER" id="PTHR46471:SF2">
    <property type="entry name" value="CHITIN DEACETYLASE-RELATED"/>
    <property type="match status" value="1"/>
</dbReference>
<name>A0A7V8JKA7_STEMA</name>
<dbReference type="SMART" id="SM00028">
    <property type="entry name" value="TPR"/>
    <property type="match status" value="3"/>
</dbReference>
<dbReference type="Gene3D" id="1.25.40.10">
    <property type="entry name" value="Tetratricopeptide repeat domain"/>
    <property type="match status" value="1"/>
</dbReference>
<dbReference type="InterPro" id="IPR018247">
    <property type="entry name" value="EF_Hand_1_Ca_BS"/>
</dbReference>
<keyword evidence="5" id="KW-0802">TPR repeat</keyword>
<keyword evidence="1" id="KW-0479">Metal-binding</keyword>
<dbReference type="InterPro" id="IPR011600">
    <property type="entry name" value="Pept_C14_caspase"/>
</dbReference>
<dbReference type="SUPFAM" id="SSF48452">
    <property type="entry name" value="TPR-like"/>
    <property type="match status" value="1"/>
</dbReference>
<dbReference type="PROSITE" id="PS50293">
    <property type="entry name" value="TPR_REGION"/>
    <property type="match status" value="1"/>
</dbReference>
<evidence type="ECO:0000256" key="1">
    <source>
        <dbReference type="ARBA" id="ARBA00022723"/>
    </source>
</evidence>
<dbReference type="PROSITE" id="PS51257">
    <property type="entry name" value="PROKAR_LIPOPROTEIN"/>
    <property type="match status" value="1"/>
</dbReference>
<dbReference type="InterPro" id="IPR011330">
    <property type="entry name" value="Glyco_hydro/deAcase_b/a-brl"/>
</dbReference>
<sequence>MPRAPSFRLFLPSLLLTLLVAGCSGKDAAVPAATGAATQPSAQAAAADPAAAPLLQALQKQPDGHRRIIVLLADEAQQSAADRATASRIGQQLFHEGLEQRAAIAGQFDALLRTGKPQRFATLGTVLDYVESAPELFDADRLAFREVLRDLQERISDDSSLPAVKLHRRIGEDLDALDEIERSYNQELTRIFSRFDRTRAIALKREKWEDYVAHLGTLYTRDAILRDYGVIEPYPMSMKDSDREIFGRDLPPKTVMLSFDDGPHKAYTDEVAAILQRYDVPGVFFEVGRNLGSIGADGKATLGPLTKISRNLMEQGYAVGNHSLTHAQLSRTTGDALRQQVLYTDVLLKDVDGKRAPLFRFPYGARNAEGLQLLNEAGLKSIMWNIDSMDWADPVPESIVQRVLDQVQKEQSCIILFHDIHDRAVKALPQILDRLIADGYQFAGWNGRDFSVSRARKGASNNDATVTTGYDRSWAIVIGVDDYAKWPKLEYASHDAQVIADTLTGQFGLPSSQVIVLKNQQATRNNILAAFHDRLADDRTGRNDRVFVFFAGHGATRKLASGRDLGYIIPVDSDPNEFATDAIAMTDIQNIAESLQAKHVMFVMDACYSGLGLTRGGPASSSFLRENAKRSARQMLTAGGADQQVADSGPNGHSVFTWVLLQALAGKADLNGDGLITGTELAVYAAPAVSAVSRQTPTFGSLPGSQGGEFVFQLAGNQEYLTADTQQLSPEAIAMNTRVDAAQDAKAGSGQPDMPVKLADLQGGSKTLVVPAAVPTSDRQRAQQANDRGLQLYRENRYDEAVAQFTEALKLRPDFAQAANNLGFVYYRQQRYAEAARWLENTLKIDPSRAVAYVNLGDAYAHVGDARRAKQVYTTYLASQPQGSSVAWARSQLEKL</sequence>
<evidence type="ECO:0000259" key="7">
    <source>
        <dbReference type="PROSITE" id="PS51677"/>
    </source>
</evidence>
<dbReference type="GO" id="GO:0006508">
    <property type="term" value="P:proteolysis"/>
    <property type="evidence" value="ECO:0007669"/>
    <property type="project" value="InterPro"/>
</dbReference>
<dbReference type="PANTHER" id="PTHR46471">
    <property type="entry name" value="CHITIN DEACETYLASE"/>
    <property type="match status" value="1"/>
</dbReference>
<dbReference type="GO" id="GO:0016810">
    <property type="term" value="F:hydrolase activity, acting on carbon-nitrogen (but not peptide) bonds"/>
    <property type="evidence" value="ECO:0007669"/>
    <property type="project" value="InterPro"/>
</dbReference>
<feature type="repeat" description="TPR" evidence="5">
    <location>
        <begin position="850"/>
        <end position="883"/>
    </location>
</feature>
<dbReference type="GO" id="GO:0046872">
    <property type="term" value="F:metal ion binding"/>
    <property type="evidence" value="ECO:0007669"/>
    <property type="project" value="UniProtKB-KW"/>
</dbReference>
<dbReference type="SUPFAM" id="SSF52129">
    <property type="entry name" value="Caspase-like"/>
    <property type="match status" value="1"/>
</dbReference>